<feature type="transmembrane region" description="Helical" evidence="1">
    <location>
        <begin position="37"/>
        <end position="57"/>
    </location>
</feature>
<organism evidence="3 4">
    <name type="scientific">Pseudomonas kuykendallii</name>
    <dbReference type="NCBI Taxonomy" id="1007099"/>
    <lineage>
        <taxon>Bacteria</taxon>
        <taxon>Pseudomonadati</taxon>
        <taxon>Pseudomonadota</taxon>
        <taxon>Gammaproteobacteria</taxon>
        <taxon>Pseudomonadales</taxon>
        <taxon>Pseudomonadaceae</taxon>
        <taxon>Pseudomonas</taxon>
    </lineage>
</organism>
<keyword evidence="1" id="KW-0812">Transmembrane</keyword>
<sequence length="332" mass="37611">MTFMWRVLLLTLTSLLVLASAAWAALALSYRLPGPTALRYAGAAAWVLLSMLALVLLWRHRVLLGLAGYALGFAALLVWWNAIAPSATRDWSPDVAKLATGRVEGDLLLMDQVRDFTWRSDEDFDVRWQAQRYDLSRLESVDFVTSYWGMPAIAHVLVSFGFGDGRFLTFSVEIRKEKGERYSSLAGFFKQYELSIIAAEERDIVAVRTNVRGEDDYLYRVDLPREDIRQLLLAYVEQANELQREPRWYNSATANCTTLVFQMMQKIVGGLPLDYRLLLSGYLPGYVMEQGGLQPGLSLEQLRERGRITERARQAAGRADFSQAIRQGVPGW</sequence>
<evidence type="ECO:0000313" key="3">
    <source>
        <dbReference type="EMBL" id="PZP25734.1"/>
    </source>
</evidence>
<dbReference type="AlphaFoldDB" id="A0A2W5D7T5"/>
<name>A0A2W5D7T5_9PSED</name>
<proteinExistence type="predicted"/>
<accession>A0A2W5D7T5</accession>
<dbReference type="Proteomes" id="UP000249198">
    <property type="component" value="Unassembled WGS sequence"/>
</dbReference>
<feature type="transmembrane region" description="Helical" evidence="1">
    <location>
        <begin position="62"/>
        <end position="80"/>
    </location>
</feature>
<dbReference type="EMBL" id="QFOH01000004">
    <property type="protein sequence ID" value="PZP25734.1"/>
    <property type="molecule type" value="Genomic_DNA"/>
</dbReference>
<feature type="domain" description="Lnb N-terminal periplasmic" evidence="2">
    <location>
        <begin position="126"/>
        <end position="281"/>
    </location>
</feature>
<reference evidence="3 4" key="1">
    <citation type="submission" date="2017-08" db="EMBL/GenBank/DDBJ databases">
        <title>Infants hospitalized years apart are colonized by the same room-sourced microbial strains.</title>
        <authorList>
            <person name="Brooks B."/>
            <person name="Olm M.R."/>
            <person name="Firek B.A."/>
            <person name="Baker R."/>
            <person name="Thomas B.C."/>
            <person name="Morowitz M.J."/>
            <person name="Banfield J.F."/>
        </authorList>
    </citation>
    <scope>NUCLEOTIDE SEQUENCE [LARGE SCALE GENOMIC DNA]</scope>
    <source>
        <strain evidence="3">S2_009_000_R2_77</strain>
    </source>
</reference>
<protein>
    <recommendedName>
        <fullName evidence="2">Lnb N-terminal periplasmic domain-containing protein</fullName>
    </recommendedName>
</protein>
<evidence type="ECO:0000256" key="1">
    <source>
        <dbReference type="SAM" id="Phobius"/>
    </source>
</evidence>
<gene>
    <name evidence="3" type="ORF">DI599_03675</name>
</gene>
<comment type="caution">
    <text evidence="3">The sequence shown here is derived from an EMBL/GenBank/DDBJ whole genome shotgun (WGS) entry which is preliminary data.</text>
</comment>
<keyword evidence="1" id="KW-1133">Transmembrane helix</keyword>
<evidence type="ECO:0000259" key="2">
    <source>
        <dbReference type="Pfam" id="PF13387"/>
    </source>
</evidence>
<dbReference type="InterPro" id="IPR025178">
    <property type="entry name" value="Lnb_N"/>
</dbReference>
<keyword evidence="1" id="KW-0472">Membrane</keyword>
<dbReference type="Pfam" id="PF13387">
    <property type="entry name" value="Lnb_N"/>
    <property type="match status" value="1"/>
</dbReference>
<evidence type="ECO:0000313" key="4">
    <source>
        <dbReference type="Proteomes" id="UP000249198"/>
    </source>
</evidence>